<dbReference type="Pfam" id="PF00149">
    <property type="entry name" value="Metallophos"/>
    <property type="match status" value="1"/>
</dbReference>
<dbReference type="EMBL" id="JALPRF010000001">
    <property type="protein sequence ID" value="MCK8490805.1"/>
    <property type="molecule type" value="Genomic_DNA"/>
</dbReference>
<dbReference type="Proteomes" id="UP001202180">
    <property type="component" value="Unassembled WGS sequence"/>
</dbReference>
<sequence>MKMLVISDLHGRTIWREAAIADHDQVIFLGDYTDSRVFDDSTIYENLKAIIQLKSQTPDKFILLIGNHDAQYLHYPHYRCSGFRSNAQPELSAMFREYNHLFQVSYQLGAYLFSHAGVTNKWLAQLLAKAGQEAMSIEPGYDLAGLLNAVHKQPWEMQRILFEVGPKRGGNDVFSGPVWADRSETIVDYLQGFHQIVGHTPTDTFRTIGDAISSITYTDVLQTKTAFYEVIIPD</sequence>
<comment type="caution">
    <text evidence="2">The sequence shown here is derived from an EMBL/GenBank/DDBJ whole genome shotgun (WGS) entry which is preliminary data.</text>
</comment>
<evidence type="ECO:0000313" key="3">
    <source>
        <dbReference type="Proteomes" id="UP001202180"/>
    </source>
</evidence>
<protein>
    <submittedName>
        <fullName evidence="2">Metallophosphoesterase</fullName>
    </submittedName>
</protein>
<reference evidence="2 3" key="1">
    <citation type="submission" date="2022-04" db="EMBL/GenBank/DDBJ databases">
        <title>Spirosoma sp. strain RP8 genome sequencing and assembly.</title>
        <authorList>
            <person name="Jung Y."/>
        </authorList>
    </citation>
    <scope>NUCLEOTIDE SEQUENCE [LARGE SCALE GENOMIC DNA]</scope>
    <source>
        <strain evidence="2 3">RP8</strain>
    </source>
</reference>
<dbReference type="InterPro" id="IPR004843">
    <property type="entry name" value="Calcineurin-like_PHP"/>
</dbReference>
<proteinExistence type="predicted"/>
<gene>
    <name evidence="2" type="ORF">M0L20_03010</name>
</gene>
<accession>A0ABT0HGR7</accession>
<dbReference type="SUPFAM" id="SSF56300">
    <property type="entry name" value="Metallo-dependent phosphatases"/>
    <property type="match status" value="1"/>
</dbReference>
<name>A0ABT0HGR7_9BACT</name>
<organism evidence="2 3">
    <name type="scientific">Spirosoma liriopis</name>
    <dbReference type="NCBI Taxonomy" id="2937440"/>
    <lineage>
        <taxon>Bacteria</taxon>
        <taxon>Pseudomonadati</taxon>
        <taxon>Bacteroidota</taxon>
        <taxon>Cytophagia</taxon>
        <taxon>Cytophagales</taxon>
        <taxon>Cytophagaceae</taxon>
        <taxon>Spirosoma</taxon>
    </lineage>
</organism>
<evidence type="ECO:0000313" key="2">
    <source>
        <dbReference type="EMBL" id="MCK8490805.1"/>
    </source>
</evidence>
<feature type="domain" description="Calcineurin-like phosphoesterase" evidence="1">
    <location>
        <begin position="1"/>
        <end position="123"/>
    </location>
</feature>
<keyword evidence="3" id="KW-1185">Reference proteome</keyword>
<evidence type="ECO:0000259" key="1">
    <source>
        <dbReference type="Pfam" id="PF00149"/>
    </source>
</evidence>
<dbReference type="InterPro" id="IPR029052">
    <property type="entry name" value="Metallo-depent_PP-like"/>
</dbReference>
<dbReference type="RefSeq" id="WP_248475617.1">
    <property type="nucleotide sequence ID" value="NZ_JALPRF010000001.1"/>
</dbReference>
<dbReference type="Gene3D" id="3.60.21.10">
    <property type="match status" value="1"/>
</dbReference>